<reference evidence="3 4" key="1">
    <citation type="submission" date="2018-06" db="EMBL/GenBank/DDBJ databases">
        <title>Paenibacillus imtechensis sp. nov.</title>
        <authorList>
            <person name="Pinnaka A.K."/>
            <person name="Singh H."/>
            <person name="Kaur M."/>
        </authorList>
    </citation>
    <scope>NUCLEOTIDE SEQUENCE [LARGE SCALE GENOMIC DNA]</scope>
    <source>
        <strain evidence="3 4">SMB1</strain>
    </source>
</reference>
<keyword evidence="1" id="KW-1133">Transmembrane helix</keyword>
<proteinExistence type="predicted"/>
<keyword evidence="3" id="KW-0378">Hydrolase</keyword>
<accession>A0A2W1LEN1</accession>
<dbReference type="GO" id="GO:0008237">
    <property type="term" value="F:metallopeptidase activity"/>
    <property type="evidence" value="ECO:0007669"/>
    <property type="project" value="UniProtKB-KW"/>
</dbReference>
<feature type="domain" description="CAAX prenyl protease 2/Lysostaphin resistance protein A-like" evidence="2">
    <location>
        <begin position="103"/>
        <end position="185"/>
    </location>
</feature>
<gene>
    <name evidence="3" type="ORF">DNH61_23020</name>
</gene>
<protein>
    <submittedName>
        <fullName evidence="3">CPBP family intramembrane metalloprotease</fullName>
    </submittedName>
</protein>
<feature type="transmembrane region" description="Helical" evidence="1">
    <location>
        <begin position="61"/>
        <end position="84"/>
    </location>
</feature>
<dbReference type="GO" id="GO:0004175">
    <property type="term" value="F:endopeptidase activity"/>
    <property type="evidence" value="ECO:0007669"/>
    <property type="project" value="UniProtKB-ARBA"/>
</dbReference>
<keyword evidence="3" id="KW-0645">Protease</keyword>
<dbReference type="GO" id="GO:0006508">
    <property type="term" value="P:proteolysis"/>
    <property type="evidence" value="ECO:0007669"/>
    <property type="project" value="UniProtKB-KW"/>
</dbReference>
<dbReference type="Pfam" id="PF02517">
    <property type="entry name" value="Rce1-like"/>
    <property type="match status" value="1"/>
</dbReference>
<evidence type="ECO:0000313" key="4">
    <source>
        <dbReference type="Proteomes" id="UP000249522"/>
    </source>
</evidence>
<feature type="transmembrane region" description="Helical" evidence="1">
    <location>
        <begin position="147"/>
        <end position="168"/>
    </location>
</feature>
<dbReference type="PANTHER" id="PTHR43592">
    <property type="entry name" value="CAAX AMINO TERMINAL PROTEASE"/>
    <property type="match status" value="1"/>
</dbReference>
<sequence>MKKFDIKNIKIRKVSVDELDDRMLLMNLYLTQVLTLIIGLAWIFFQGRNPFSLLAVPEGSAFLYWGFGLAAAVVAVDLILSRWIPEEAADDGGVNERLFRRRPVWHILVISFIVAVCEEMLFRGALQHAFGPYWTSILFAAIHVRYLRHWIPTGLVFSISYALGWIYIQTDTLWAPIAAHFAIDMVMGLIIRFRRET</sequence>
<evidence type="ECO:0000313" key="3">
    <source>
        <dbReference type="EMBL" id="PZD93495.1"/>
    </source>
</evidence>
<dbReference type="OrthoDB" id="1523022at2"/>
<keyword evidence="1" id="KW-0812">Transmembrane</keyword>
<keyword evidence="4" id="KW-1185">Reference proteome</keyword>
<dbReference type="AlphaFoldDB" id="A0A2W1LEN1"/>
<feature type="transmembrane region" description="Helical" evidence="1">
    <location>
        <begin position="104"/>
        <end position="126"/>
    </location>
</feature>
<keyword evidence="3" id="KW-0482">Metalloprotease</keyword>
<evidence type="ECO:0000256" key="1">
    <source>
        <dbReference type="SAM" id="Phobius"/>
    </source>
</evidence>
<name>A0A2W1LEN1_9BACL</name>
<comment type="caution">
    <text evidence="3">The sequence shown here is derived from an EMBL/GenBank/DDBJ whole genome shotgun (WGS) entry which is preliminary data.</text>
</comment>
<evidence type="ECO:0000259" key="2">
    <source>
        <dbReference type="Pfam" id="PF02517"/>
    </source>
</evidence>
<organism evidence="3 4">
    <name type="scientific">Paenibacillus sambharensis</name>
    <dbReference type="NCBI Taxonomy" id="1803190"/>
    <lineage>
        <taxon>Bacteria</taxon>
        <taxon>Bacillati</taxon>
        <taxon>Bacillota</taxon>
        <taxon>Bacilli</taxon>
        <taxon>Bacillales</taxon>
        <taxon>Paenibacillaceae</taxon>
        <taxon>Paenibacillus</taxon>
    </lineage>
</organism>
<feature type="transmembrane region" description="Helical" evidence="1">
    <location>
        <begin position="24"/>
        <end position="45"/>
    </location>
</feature>
<dbReference type="EMBL" id="QKRB01000057">
    <property type="protein sequence ID" value="PZD93495.1"/>
    <property type="molecule type" value="Genomic_DNA"/>
</dbReference>
<dbReference type="RefSeq" id="WP_111149164.1">
    <property type="nucleotide sequence ID" value="NZ_QKRB01000057.1"/>
</dbReference>
<dbReference type="PANTHER" id="PTHR43592:SF15">
    <property type="entry name" value="CAAX AMINO TERMINAL PROTEASE FAMILY PROTEIN"/>
    <property type="match status" value="1"/>
</dbReference>
<keyword evidence="1" id="KW-0472">Membrane</keyword>
<dbReference type="GO" id="GO:0080120">
    <property type="term" value="P:CAAX-box protein maturation"/>
    <property type="evidence" value="ECO:0007669"/>
    <property type="project" value="UniProtKB-ARBA"/>
</dbReference>
<dbReference type="InterPro" id="IPR003675">
    <property type="entry name" value="Rce1/LyrA-like_dom"/>
</dbReference>
<dbReference type="Proteomes" id="UP000249522">
    <property type="component" value="Unassembled WGS sequence"/>
</dbReference>